<protein>
    <submittedName>
        <fullName evidence="6">Uncharacterized protein</fullName>
    </submittedName>
</protein>
<dbReference type="GO" id="GO:0008033">
    <property type="term" value="P:tRNA processing"/>
    <property type="evidence" value="ECO:0007669"/>
    <property type="project" value="UniProtKB-KW"/>
</dbReference>
<dbReference type="Pfam" id="PF08617">
    <property type="entry name" value="CGI-121"/>
    <property type="match status" value="1"/>
</dbReference>
<dbReference type="PANTHER" id="PTHR15840:SF10">
    <property type="entry name" value="EKC_KEOPS COMPLEX SUBUNIT TPRKB"/>
    <property type="match status" value="1"/>
</dbReference>
<dbReference type="GO" id="GO:0005634">
    <property type="term" value="C:nucleus"/>
    <property type="evidence" value="ECO:0007669"/>
    <property type="project" value="UniProtKB-SubCell"/>
</dbReference>
<evidence type="ECO:0000256" key="3">
    <source>
        <dbReference type="ARBA" id="ARBA00022694"/>
    </source>
</evidence>
<organism evidence="6 7">
    <name type="scientific">Juglans regia</name>
    <name type="common">English walnut</name>
    <dbReference type="NCBI Taxonomy" id="51240"/>
    <lineage>
        <taxon>Eukaryota</taxon>
        <taxon>Viridiplantae</taxon>
        <taxon>Streptophyta</taxon>
        <taxon>Embryophyta</taxon>
        <taxon>Tracheophyta</taxon>
        <taxon>Spermatophyta</taxon>
        <taxon>Magnoliopsida</taxon>
        <taxon>eudicotyledons</taxon>
        <taxon>Gunneridae</taxon>
        <taxon>Pentapetalae</taxon>
        <taxon>rosids</taxon>
        <taxon>fabids</taxon>
        <taxon>Fagales</taxon>
        <taxon>Juglandaceae</taxon>
        <taxon>Juglans</taxon>
    </lineage>
</organism>
<evidence type="ECO:0000313" key="7">
    <source>
        <dbReference type="Proteomes" id="UP000619265"/>
    </source>
</evidence>
<evidence type="ECO:0000256" key="1">
    <source>
        <dbReference type="ARBA" id="ARBA00004123"/>
    </source>
</evidence>
<evidence type="ECO:0000256" key="5">
    <source>
        <dbReference type="RuleBase" id="RU004398"/>
    </source>
</evidence>
<dbReference type="PANTHER" id="PTHR15840">
    <property type="entry name" value="CGI-121 FAMILY MEMBER"/>
    <property type="match status" value="1"/>
</dbReference>
<proteinExistence type="inferred from homology"/>
<dbReference type="SUPFAM" id="SSF143870">
    <property type="entry name" value="PF0523-like"/>
    <property type="match status" value="1"/>
</dbReference>
<gene>
    <name evidence="6" type="ORF">F2P56_018636</name>
</gene>
<keyword evidence="3" id="KW-0819">tRNA processing</keyword>
<sequence length="147" mass="16014">MGTSTSGIAKGRDDTISAIVLTPNISLVLASAHKTLLAKSRESLMTCTLHSELVYNYSRSKHITKSFKRCGIFDSTTYIPAASFNACVDDMKAVEKLINGREIELEELEGRANQAHIQKGYKISSPELGISTVADAITCWIASRDAF</sequence>
<dbReference type="EMBL" id="LIHL02000008">
    <property type="protein sequence ID" value="KAF5462648.1"/>
    <property type="molecule type" value="Genomic_DNA"/>
</dbReference>
<name>A0A833UNR2_JUGRE</name>
<evidence type="ECO:0000313" key="6">
    <source>
        <dbReference type="EMBL" id="KAF5462648.1"/>
    </source>
</evidence>
<accession>A0A833UNR2</accession>
<comment type="similarity">
    <text evidence="2 5">Belongs to the CGI121/TPRKB family.</text>
</comment>
<evidence type="ECO:0000256" key="4">
    <source>
        <dbReference type="ARBA" id="ARBA00023242"/>
    </source>
</evidence>
<dbReference type="InterPro" id="IPR036504">
    <property type="entry name" value="CGI121/TPRKB_sf"/>
</dbReference>
<evidence type="ECO:0000256" key="2">
    <source>
        <dbReference type="ARBA" id="ARBA00005546"/>
    </source>
</evidence>
<dbReference type="Gene3D" id="3.30.2380.10">
    <property type="entry name" value="CGI121/TPRKB"/>
    <property type="match status" value="1"/>
</dbReference>
<dbReference type="InterPro" id="IPR013926">
    <property type="entry name" value="CGI121/TPRKB"/>
</dbReference>
<comment type="subcellular location">
    <subcellularLocation>
        <location evidence="1">Nucleus</location>
    </subcellularLocation>
</comment>
<dbReference type="AlphaFoldDB" id="A0A833UNR2"/>
<dbReference type="Gramene" id="Jr08_13750_p1">
    <property type="protein sequence ID" value="cds.Jr08_13750_p1"/>
    <property type="gene ID" value="Jr08_13750"/>
</dbReference>
<dbReference type="Proteomes" id="UP000619265">
    <property type="component" value="Unassembled WGS sequence"/>
</dbReference>
<keyword evidence="4 5" id="KW-0539">Nucleus</keyword>
<reference evidence="6" key="1">
    <citation type="submission" date="2015-10" db="EMBL/GenBank/DDBJ databases">
        <authorList>
            <person name="Martinez-Garcia P.J."/>
            <person name="Crepeau M.W."/>
            <person name="Puiu D."/>
            <person name="Gonzalez-Ibeas D."/>
            <person name="Whalen J."/>
            <person name="Stevens K."/>
            <person name="Paul R."/>
            <person name="Butterfield T."/>
            <person name="Britton M."/>
            <person name="Reagan R."/>
            <person name="Chakraborty S."/>
            <person name="Walawage S.L."/>
            <person name="Vasquez-Gross H.A."/>
            <person name="Cardeno C."/>
            <person name="Famula R."/>
            <person name="Pratt K."/>
            <person name="Kuruganti S."/>
            <person name="Aradhya M.K."/>
            <person name="Leslie C.A."/>
            <person name="Dandekar A.M."/>
            <person name="Salzberg S.L."/>
            <person name="Wegrzyn J.L."/>
            <person name="Langley C.H."/>
            <person name="Neale D.B."/>
        </authorList>
    </citation>
    <scope>NUCLEOTIDE SEQUENCE</scope>
    <source>
        <tissue evidence="6">Leaves</tissue>
    </source>
</reference>
<reference evidence="6" key="2">
    <citation type="submission" date="2020-03" db="EMBL/GenBank/DDBJ databases">
        <title>Walnut 2.0.</title>
        <authorList>
            <person name="Marrano A."/>
            <person name="Britton M."/>
            <person name="Zimin A.V."/>
            <person name="Zaini P.A."/>
            <person name="Workman R."/>
            <person name="Puiu D."/>
            <person name="Bianco L."/>
            <person name="Allen B.J."/>
            <person name="Troggio M."/>
            <person name="Leslie C.A."/>
            <person name="Timp W."/>
            <person name="Dendekar A."/>
            <person name="Salzberg S.L."/>
            <person name="Neale D.B."/>
        </authorList>
    </citation>
    <scope>NUCLEOTIDE SEQUENCE</scope>
    <source>
        <tissue evidence="6">Leaves</tissue>
    </source>
</reference>
<comment type="caution">
    <text evidence="6">The sequence shown here is derived from an EMBL/GenBank/DDBJ whole genome shotgun (WGS) entry which is preliminary data.</text>
</comment>